<dbReference type="AlphaFoldDB" id="A0AAV2HX36"/>
<dbReference type="PANTHER" id="PTHR42985">
    <property type="entry name" value="SODIUM-COUPLED MONOCARBOXYLATE TRANSPORTER"/>
    <property type="match status" value="1"/>
</dbReference>
<feature type="transmembrane region" description="Helical" evidence="12">
    <location>
        <begin position="274"/>
        <end position="301"/>
    </location>
</feature>
<dbReference type="Proteomes" id="UP001497497">
    <property type="component" value="Unassembled WGS sequence"/>
</dbReference>
<feature type="transmembrane region" description="Helical" evidence="12">
    <location>
        <begin position="336"/>
        <end position="361"/>
    </location>
</feature>
<evidence type="ECO:0000256" key="12">
    <source>
        <dbReference type="SAM" id="Phobius"/>
    </source>
</evidence>
<accession>A0AAV2HX36</accession>
<dbReference type="Pfam" id="PF00474">
    <property type="entry name" value="SSF"/>
    <property type="match status" value="1"/>
</dbReference>
<evidence type="ECO:0000256" key="2">
    <source>
        <dbReference type="ARBA" id="ARBA00006434"/>
    </source>
</evidence>
<evidence type="ECO:0000256" key="10">
    <source>
        <dbReference type="ARBA" id="ARBA00023201"/>
    </source>
</evidence>
<keyword evidence="4" id="KW-1003">Cell membrane</keyword>
<evidence type="ECO:0000256" key="1">
    <source>
        <dbReference type="ARBA" id="ARBA00004651"/>
    </source>
</evidence>
<dbReference type="PROSITE" id="PS50283">
    <property type="entry name" value="NA_SOLUT_SYMP_3"/>
    <property type="match status" value="1"/>
</dbReference>
<dbReference type="NCBIfam" id="TIGR00813">
    <property type="entry name" value="sss"/>
    <property type="match status" value="1"/>
</dbReference>
<keyword evidence="3" id="KW-0813">Transport</keyword>
<comment type="subcellular location">
    <subcellularLocation>
        <location evidence="1">Cell membrane</location>
        <topology evidence="1">Multi-pass membrane protein</topology>
    </subcellularLocation>
</comment>
<reference evidence="13 14" key="1">
    <citation type="submission" date="2024-04" db="EMBL/GenBank/DDBJ databases">
        <authorList>
            <consortium name="Genoscope - CEA"/>
            <person name="William W."/>
        </authorList>
    </citation>
    <scope>NUCLEOTIDE SEQUENCE [LARGE SCALE GENOMIC DNA]</scope>
</reference>
<feature type="transmembrane region" description="Helical" evidence="12">
    <location>
        <begin position="6"/>
        <end position="29"/>
    </location>
</feature>
<feature type="transmembrane region" description="Helical" evidence="12">
    <location>
        <begin position="153"/>
        <end position="173"/>
    </location>
</feature>
<feature type="transmembrane region" description="Helical" evidence="12">
    <location>
        <begin position="500"/>
        <end position="521"/>
    </location>
</feature>
<gene>
    <name evidence="13" type="ORF">GSLYS_00011990001</name>
</gene>
<keyword evidence="9 12" id="KW-0472">Membrane</keyword>
<evidence type="ECO:0000256" key="11">
    <source>
        <dbReference type="RuleBase" id="RU362091"/>
    </source>
</evidence>
<feature type="transmembrane region" description="Helical" evidence="12">
    <location>
        <begin position="81"/>
        <end position="104"/>
    </location>
</feature>
<name>A0AAV2HX36_LYMST</name>
<evidence type="ECO:0000256" key="4">
    <source>
        <dbReference type="ARBA" id="ARBA00022475"/>
    </source>
</evidence>
<comment type="caution">
    <text evidence="13">The sequence shown here is derived from an EMBL/GenBank/DDBJ whole genome shotgun (WGS) entry which is preliminary data.</text>
</comment>
<evidence type="ECO:0008006" key="15">
    <source>
        <dbReference type="Google" id="ProtNLM"/>
    </source>
</evidence>
<evidence type="ECO:0000256" key="7">
    <source>
        <dbReference type="ARBA" id="ARBA00023053"/>
    </source>
</evidence>
<feature type="transmembrane region" description="Helical" evidence="12">
    <location>
        <begin position="411"/>
        <end position="435"/>
    </location>
</feature>
<feature type="transmembrane region" description="Helical" evidence="12">
    <location>
        <begin position="382"/>
        <end position="405"/>
    </location>
</feature>
<evidence type="ECO:0000256" key="3">
    <source>
        <dbReference type="ARBA" id="ARBA00022448"/>
    </source>
</evidence>
<keyword evidence="14" id="KW-1185">Reference proteome</keyword>
<feature type="transmembrane region" description="Helical" evidence="12">
    <location>
        <begin position="50"/>
        <end position="69"/>
    </location>
</feature>
<evidence type="ECO:0000256" key="8">
    <source>
        <dbReference type="ARBA" id="ARBA00023065"/>
    </source>
</evidence>
<dbReference type="CDD" id="cd11492">
    <property type="entry name" value="SLC5sbd_NIS-SMVT"/>
    <property type="match status" value="1"/>
</dbReference>
<dbReference type="InterPro" id="IPR038377">
    <property type="entry name" value="Na/Glc_symporter_sf"/>
</dbReference>
<dbReference type="InterPro" id="IPR051163">
    <property type="entry name" value="Sodium:Solute_Symporter_SSF"/>
</dbReference>
<evidence type="ECO:0000256" key="5">
    <source>
        <dbReference type="ARBA" id="ARBA00022692"/>
    </source>
</evidence>
<evidence type="ECO:0000313" key="13">
    <source>
        <dbReference type="EMBL" id="CAL1538169.1"/>
    </source>
</evidence>
<dbReference type="Gene3D" id="1.20.1730.10">
    <property type="entry name" value="Sodium/glucose cotransporter"/>
    <property type="match status" value="1"/>
</dbReference>
<keyword evidence="10" id="KW-0739">Sodium transport</keyword>
<evidence type="ECO:0000313" key="14">
    <source>
        <dbReference type="Proteomes" id="UP001497497"/>
    </source>
</evidence>
<keyword evidence="6 12" id="KW-1133">Transmembrane helix</keyword>
<protein>
    <recommendedName>
        <fullName evidence="15">Sodium-dependent multivitamin transporter</fullName>
    </recommendedName>
</protein>
<evidence type="ECO:0000256" key="6">
    <source>
        <dbReference type="ARBA" id="ARBA00022989"/>
    </source>
</evidence>
<sequence>MEGTTKLHWADICVLSAVLVVSSIIGLFYAVKARRQSAEDILVGKKTLPVLPVIFSLCVSFVSAVSILGMASEVYSNGADYWLVGFGYIWGIGLSGILVLPVFYRLNLTSAYEYLELRFNKPVRLMASFTYIFMMLCYMSVVIYAPALALSSVTGLSTVISILTMGLICTLYTGLGGIKAVIWTDVFQTLVITCGLLALIGRGTMEVGGVSEVVARVVNNSRDATYPMDLNPFIRHTFWTLTVGGGFGVMAISSANQAALQRYLSVESLNKSRLVLLLNIPLTEFFLALMCLSGLVMFAYYQGRDPILNRRISTRDQLLPLFVMDIFGDLPGMTGLFIACIFSAALSTVSSGINSLATVFVEDFLKPLLFKFIGRLPSPRAMSYIAIGTALTFGLLTIGASYLTGILSPTLITIVVSILGIFGGPLLGLMLIGLVCPWVNSWGAACALISSLVICMWTAIGAITSYMPSPGSANITKITNITLTDSWTVNSWYRLSYQHYATLAVVVSLLVGSLVSCLTGCNKNRELPSGTFYDTLRPFRRNKKMANYDLVCKLPVLDGTHNGDQTLSQVEAEDRL</sequence>
<dbReference type="InterPro" id="IPR001734">
    <property type="entry name" value="Na/solute_symporter"/>
</dbReference>
<organism evidence="13 14">
    <name type="scientific">Lymnaea stagnalis</name>
    <name type="common">Great pond snail</name>
    <name type="synonym">Helix stagnalis</name>
    <dbReference type="NCBI Taxonomy" id="6523"/>
    <lineage>
        <taxon>Eukaryota</taxon>
        <taxon>Metazoa</taxon>
        <taxon>Spiralia</taxon>
        <taxon>Lophotrochozoa</taxon>
        <taxon>Mollusca</taxon>
        <taxon>Gastropoda</taxon>
        <taxon>Heterobranchia</taxon>
        <taxon>Euthyneura</taxon>
        <taxon>Panpulmonata</taxon>
        <taxon>Hygrophila</taxon>
        <taxon>Lymnaeoidea</taxon>
        <taxon>Lymnaeidae</taxon>
        <taxon>Lymnaea</taxon>
    </lineage>
</organism>
<keyword evidence="8" id="KW-0406">Ion transport</keyword>
<dbReference type="EMBL" id="CAXITT010000288">
    <property type="protein sequence ID" value="CAL1538169.1"/>
    <property type="molecule type" value="Genomic_DNA"/>
</dbReference>
<keyword evidence="5 12" id="KW-0812">Transmembrane</keyword>
<dbReference type="GO" id="GO:0015293">
    <property type="term" value="F:symporter activity"/>
    <property type="evidence" value="ECO:0007669"/>
    <property type="project" value="TreeGrafter"/>
</dbReference>
<evidence type="ECO:0000256" key="9">
    <source>
        <dbReference type="ARBA" id="ARBA00023136"/>
    </source>
</evidence>
<dbReference type="GO" id="GO:0005886">
    <property type="term" value="C:plasma membrane"/>
    <property type="evidence" value="ECO:0007669"/>
    <property type="project" value="UniProtKB-SubCell"/>
</dbReference>
<dbReference type="PANTHER" id="PTHR42985:SF2">
    <property type="entry name" value="SODIUM-DEPENDENT MULTIVITAMIN TRANSPORTER"/>
    <property type="match status" value="1"/>
</dbReference>
<proteinExistence type="inferred from homology"/>
<feature type="transmembrane region" description="Helical" evidence="12">
    <location>
        <begin position="233"/>
        <end position="253"/>
    </location>
</feature>
<dbReference type="GO" id="GO:0006814">
    <property type="term" value="P:sodium ion transport"/>
    <property type="evidence" value="ECO:0007669"/>
    <property type="project" value="UniProtKB-KW"/>
</dbReference>
<comment type="similarity">
    <text evidence="2 11">Belongs to the sodium:solute symporter (SSF) (TC 2.A.21) family.</text>
</comment>
<feature type="transmembrane region" description="Helical" evidence="12">
    <location>
        <begin position="442"/>
        <end position="463"/>
    </location>
</feature>
<feature type="transmembrane region" description="Helical" evidence="12">
    <location>
        <begin position="125"/>
        <end position="147"/>
    </location>
</feature>
<feature type="transmembrane region" description="Helical" evidence="12">
    <location>
        <begin position="180"/>
        <end position="200"/>
    </location>
</feature>
<keyword evidence="7" id="KW-0915">Sodium</keyword>